<dbReference type="Proteomes" id="UP000019426">
    <property type="component" value="Chromosome M2/40_rep1"/>
</dbReference>
<name>W6SGE6_9CLOT</name>
<dbReference type="InterPro" id="IPR022781">
    <property type="entry name" value="Flagellar_biosynth_FliO"/>
</dbReference>
<organism evidence="7 8">
    <name type="scientific">Clostridium bornimense</name>
    <dbReference type="NCBI Taxonomy" id="1216932"/>
    <lineage>
        <taxon>Bacteria</taxon>
        <taxon>Bacillati</taxon>
        <taxon>Bacillota</taxon>
        <taxon>Clostridia</taxon>
        <taxon>Eubacteriales</taxon>
        <taxon>Clostridiaceae</taxon>
        <taxon>Clostridium</taxon>
    </lineage>
</organism>
<dbReference type="PATRIC" id="fig|1216932.3.peg.1625"/>
<proteinExistence type="predicted"/>
<keyword evidence="2" id="KW-1003">Cell membrane</keyword>
<dbReference type="AlphaFoldDB" id="W6SGE6"/>
<evidence type="ECO:0000256" key="4">
    <source>
        <dbReference type="ARBA" id="ARBA00022989"/>
    </source>
</evidence>
<dbReference type="GO" id="GO:0044781">
    <property type="term" value="P:bacterial-type flagellum organization"/>
    <property type="evidence" value="ECO:0007669"/>
    <property type="project" value="InterPro"/>
</dbReference>
<dbReference type="KEGG" id="clt:CM240_1632"/>
<protein>
    <submittedName>
        <fullName evidence="7">Flagellar biosynthesis domain protein</fullName>
    </submittedName>
</protein>
<evidence type="ECO:0000256" key="5">
    <source>
        <dbReference type="ARBA" id="ARBA00023136"/>
    </source>
</evidence>
<dbReference type="STRING" id="1216932.CM240_1632"/>
<reference evidence="7 8" key="1">
    <citation type="submission" date="2013-11" db="EMBL/GenBank/DDBJ databases">
        <title>Complete genome sequence of Clostridum sp. M2/40.</title>
        <authorList>
            <person name="Wibberg D."/>
            <person name="Puehler A."/>
            <person name="Schlueter A."/>
        </authorList>
    </citation>
    <scope>NUCLEOTIDE SEQUENCE [LARGE SCALE GENOMIC DNA]</scope>
    <source>
        <strain evidence="8">M2/40</strain>
    </source>
</reference>
<keyword evidence="4 6" id="KW-1133">Transmembrane helix</keyword>
<dbReference type="Pfam" id="PF04347">
    <property type="entry name" value="FliO"/>
    <property type="match status" value="1"/>
</dbReference>
<keyword evidence="5 6" id="KW-0472">Membrane</keyword>
<evidence type="ECO:0000256" key="2">
    <source>
        <dbReference type="ARBA" id="ARBA00022475"/>
    </source>
</evidence>
<comment type="subcellular location">
    <subcellularLocation>
        <location evidence="1">Cell membrane</location>
    </subcellularLocation>
</comment>
<accession>W6SGE6</accession>
<keyword evidence="7" id="KW-0969">Cilium</keyword>
<dbReference type="HOGENOM" id="CLU_157797_0_0_9"/>
<evidence type="ECO:0000256" key="6">
    <source>
        <dbReference type="SAM" id="Phobius"/>
    </source>
</evidence>
<dbReference type="GO" id="GO:0016020">
    <property type="term" value="C:membrane"/>
    <property type="evidence" value="ECO:0007669"/>
    <property type="project" value="InterPro"/>
</dbReference>
<feature type="transmembrane region" description="Helical" evidence="6">
    <location>
        <begin position="6"/>
        <end position="25"/>
    </location>
</feature>
<evidence type="ECO:0000313" key="8">
    <source>
        <dbReference type="Proteomes" id="UP000019426"/>
    </source>
</evidence>
<keyword evidence="8" id="KW-1185">Reference proteome</keyword>
<evidence type="ECO:0000313" key="7">
    <source>
        <dbReference type="EMBL" id="CDM68790.1"/>
    </source>
</evidence>
<dbReference type="RefSeq" id="WP_044038179.1">
    <property type="nucleotide sequence ID" value="NZ_HG917868.1"/>
</dbReference>
<keyword evidence="7" id="KW-0282">Flagellum</keyword>
<evidence type="ECO:0000256" key="1">
    <source>
        <dbReference type="ARBA" id="ARBA00004236"/>
    </source>
</evidence>
<sequence>MDIFISILQLFLVLPIILILIYISIKVGGRKLDTLNKNRYIKIIERVPLNKDNNIYLIKLGQEYYVATSNNGSFEIIKELSKDEGTKLEENKEIPQYDSFKDFIYDIKSKFRKNEEKK</sequence>
<evidence type="ECO:0000256" key="3">
    <source>
        <dbReference type="ARBA" id="ARBA00022692"/>
    </source>
</evidence>
<dbReference type="OrthoDB" id="1936088at2"/>
<gene>
    <name evidence="7" type="ORF">CM240_1632</name>
</gene>
<keyword evidence="7" id="KW-0966">Cell projection</keyword>
<dbReference type="EMBL" id="HG917868">
    <property type="protein sequence ID" value="CDM68790.1"/>
    <property type="molecule type" value="Genomic_DNA"/>
</dbReference>
<keyword evidence="3 6" id="KW-0812">Transmembrane</keyword>
<dbReference type="eggNOG" id="COG3190">
    <property type="taxonomic scope" value="Bacteria"/>
</dbReference>